<feature type="transmembrane region" description="Helical" evidence="8">
    <location>
        <begin position="257"/>
        <end position="277"/>
    </location>
</feature>
<dbReference type="OrthoDB" id="10066605at2759"/>
<keyword evidence="5 8" id="KW-1133">Transmembrane helix</keyword>
<dbReference type="GeneID" id="100890152"/>
<feature type="transmembrane region" description="Helical" evidence="8">
    <location>
        <begin position="140"/>
        <end position="157"/>
    </location>
</feature>
<reference evidence="11" key="1">
    <citation type="submission" date="2015-02" db="EMBL/GenBank/DDBJ databases">
        <title>Genome sequencing for Strongylocentrotus purpuratus.</title>
        <authorList>
            <person name="Murali S."/>
            <person name="Liu Y."/>
            <person name="Vee V."/>
            <person name="English A."/>
            <person name="Wang M."/>
            <person name="Skinner E."/>
            <person name="Han Y."/>
            <person name="Muzny D.M."/>
            <person name="Worley K.C."/>
            <person name="Gibbs R.A."/>
        </authorList>
    </citation>
    <scope>NUCLEOTIDE SEQUENCE</scope>
</reference>
<evidence type="ECO:0000256" key="6">
    <source>
        <dbReference type="ARBA" id="ARBA00023136"/>
    </source>
</evidence>
<organism evidence="10 11">
    <name type="scientific">Strongylocentrotus purpuratus</name>
    <name type="common">Purple sea urchin</name>
    <dbReference type="NCBI Taxonomy" id="7668"/>
    <lineage>
        <taxon>Eukaryota</taxon>
        <taxon>Metazoa</taxon>
        <taxon>Echinodermata</taxon>
        <taxon>Eleutherozoa</taxon>
        <taxon>Echinozoa</taxon>
        <taxon>Echinoidea</taxon>
        <taxon>Euechinoidea</taxon>
        <taxon>Echinacea</taxon>
        <taxon>Camarodonta</taxon>
        <taxon>Echinidea</taxon>
        <taxon>Strongylocentrotidae</taxon>
        <taxon>Strongylocentrotus</taxon>
    </lineage>
</organism>
<feature type="domain" description="Proline-rich transmembrane protein 3/4" evidence="9">
    <location>
        <begin position="32"/>
        <end position="319"/>
    </location>
</feature>
<dbReference type="KEGG" id="spu:100890152"/>
<evidence type="ECO:0000256" key="7">
    <source>
        <dbReference type="SAM" id="MobiDB-lite"/>
    </source>
</evidence>
<evidence type="ECO:0000256" key="8">
    <source>
        <dbReference type="SAM" id="Phobius"/>
    </source>
</evidence>
<dbReference type="Proteomes" id="UP000007110">
    <property type="component" value="Unassembled WGS sequence"/>
</dbReference>
<evidence type="ECO:0000313" key="11">
    <source>
        <dbReference type="Proteomes" id="UP000007110"/>
    </source>
</evidence>
<dbReference type="InterPro" id="IPR052836">
    <property type="entry name" value="PRRT_domain-containing"/>
</dbReference>
<keyword evidence="3 8" id="KW-0812">Transmembrane</keyword>
<proteinExistence type="predicted"/>
<reference evidence="10" key="2">
    <citation type="submission" date="2021-01" db="UniProtKB">
        <authorList>
            <consortium name="EnsemblMetazoa"/>
        </authorList>
    </citation>
    <scope>IDENTIFICATION</scope>
</reference>
<keyword evidence="2" id="KW-0597">Phosphoprotein</keyword>
<feature type="region of interest" description="Disordered" evidence="7">
    <location>
        <begin position="324"/>
        <end position="343"/>
    </location>
</feature>
<evidence type="ECO:0000256" key="2">
    <source>
        <dbReference type="ARBA" id="ARBA00022553"/>
    </source>
</evidence>
<feature type="transmembrane region" description="Helical" evidence="8">
    <location>
        <begin position="51"/>
        <end position="78"/>
    </location>
</feature>
<name>A0A7M7GG90_STRPU</name>
<dbReference type="OMA" id="AYDNSTK"/>
<dbReference type="Pfam" id="PF25987">
    <property type="entry name" value="PRRT3"/>
    <property type="match status" value="1"/>
</dbReference>
<dbReference type="AlphaFoldDB" id="A0A7M7GG90"/>
<dbReference type="EnsemblMetazoa" id="XM_003724271">
    <property type="protein sequence ID" value="XP_003724319"/>
    <property type="gene ID" value="LOC100890152"/>
</dbReference>
<evidence type="ECO:0000313" key="10">
    <source>
        <dbReference type="EnsemblMetazoa" id="XP_003724319"/>
    </source>
</evidence>
<evidence type="ECO:0000256" key="1">
    <source>
        <dbReference type="ARBA" id="ARBA00004141"/>
    </source>
</evidence>
<evidence type="ECO:0000256" key="4">
    <source>
        <dbReference type="ARBA" id="ARBA00022729"/>
    </source>
</evidence>
<accession>A0A7M7GG90</accession>
<feature type="transmembrane region" description="Helical" evidence="8">
    <location>
        <begin position="201"/>
        <end position="226"/>
    </location>
</feature>
<keyword evidence="6 8" id="KW-0472">Membrane</keyword>
<comment type="subcellular location">
    <subcellularLocation>
        <location evidence="1">Membrane</location>
        <topology evidence="1">Multi-pass membrane protein</topology>
    </subcellularLocation>
</comment>
<evidence type="ECO:0000256" key="3">
    <source>
        <dbReference type="ARBA" id="ARBA00022692"/>
    </source>
</evidence>
<dbReference type="RefSeq" id="XP_003724319.1">
    <property type="nucleotide sequence ID" value="XM_003724271.3"/>
</dbReference>
<evidence type="ECO:0000256" key="5">
    <source>
        <dbReference type="ARBA" id="ARBA00022989"/>
    </source>
</evidence>
<feature type="transmembrane region" description="Helical" evidence="8">
    <location>
        <begin position="99"/>
        <end position="120"/>
    </location>
</feature>
<evidence type="ECO:0000259" key="9">
    <source>
        <dbReference type="Pfam" id="PF25987"/>
    </source>
</evidence>
<dbReference type="PANTHER" id="PTHR35578">
    <property type="entry name" value="PROLINE-RICH TRANSMEMBRANE PROTEIN 4-RELATED"/>
    <property type="match status" value="1"/>
</dbReference>
<feature type="transmembrane region" description="Helical" evidence="8">
    <location>
        <begin position="297"/>
        <end position="317"/>
    </location>
</feature>
<protein>
    <recommendedName>
        <fullName evidence="9">Proline-rich transmembrane protein 3/4 domain-containing protein</fullName>
    </recommendedName>
</protein>
<keyword evidence="11" id="KW-1185">Reference proteome</keyword>
<feature type="transmembrane region" description="Helical" evidence="8">
    <location>
        <begin position="178"/>
        <end position="195"/>
    </location>
</feature>
<dbReference type="InterPro" id="IPR059081">
    <property type="entry name" value="PRRT3-4"/>
</dbReference>
<dbReference type="PANTHER" id="PTHR35578:SF6">
    <property type="entry name" value="PROLINE-RICH TRANSMEMBRANE PROTEIN 4"/>
    <property type="match status" value="1"/>
</dbReference>
<sequence length="343" mass="38179">MATTINEDENGVSVYTENMSVPIKVPVLPRCRWPAPHPDWDVAFAAWGSTWMAHIIIFVVAYAILAIYTCSVLCFLVWKRCSSVRGTHDGILTKRLTNLRIALHSLVFVACAARTMSLGIDPYGTRKILKCPSGVVLWSLGWPSLVSSFSILLLLLLETTRLSLAPPRIQRPSVLGSIIGFSLGYVLFSDFLVAYDNSTKYAVTVCQMLFILWGVLVFFGFVYVWWKIQSNLTASSRGQTQTSSQRDNNDNSKMRKLNTIIFISAAIGICLTVSNLYWVSATLDKSYRPEALRPWPWLLFSTCQRILEVCISIMILLTVSKSGQSSKVDDNANSNNTVPTATA</sequence>
<dbReference type="InParanoid" id="A0A7M7GG90"/>
<keyword evidence="4" id="KW-0732">Signal</keyword>